<feature type="binding site" evidence="3">
    <location>
        <position position="48"/>
    </location>
    <ligand>
        <name>a divalent metal cation</name>
        <dbReference type="ChEBI" id="CHEBI:60240"/>
    </ligand>
</feature>
<feature type="binding site" evidence="3">
    <location>
        <position position="131"/>
    </location>
    <ligand>
        <name>a divalent metal cation</name>
        <dbReference type="ChEBI" id="CHEBI:60240"/>
    </ligand>
</feature>
<organism evidence="4 5">
    <name type="scientific">Mucilaginibacter oryzae</name>
    <dbReference type="NCBI Taxonomy" id="468058"/>
    <lineage>
        <taxon>Bacteria</taxon>
        <taxon>Pseudomonadati</taxon>
        <taxon>Bacteroidota</taxon>
        <taxon>Sphingobacteriia</taxon>
        <taxon>Sphingobacteriales</taxon>
        <taxon>Sphingobacteriaceae</taxon>
        <taxon>Mucilaginibacter</taxon>
    </lineage>
</organism>
<comment type="similarity">
    <text evidence="1">Belongs to the DinB family.</text>
</comment>
<reference evidence="4 5" key="1">
    <citation type="submission" date="2018-05" db="EMBL/GenBank/DDBJ databases">
        <title>Genomic Encyclopedia of Archaeal and Bacterial Type Strains, Phase II (KMG-II): from individual species to whole genera.</title>
        <authorList>
            <person name="Goeker M."/>
        </authorList>
    </citation>
    <scope>NUCLEOTIDE SEQUENCE [LARGE SCALE GENOMIC DNA]</scope>
    <source>
        <strain evidence="4 5">DSM 19975</strain>
    </source>
</reference>
<feature type="binding site" evidence="3">
    <location>
        <position position="127"/>
    </location>
    <ligand>
        <name>a divalent metal cation</name>
        <dbReference type="ChEBI" id="CHEBI:60240"/>
    </ligand>
</feature>
<dbReference type="AlphaFoldDB" id="A0A316HNW9"/>
<evidence type="ECO:0000256" key="1">
    <source>
        <dbReference type="ARBA" id="ARBA00008635"/>
    </source>
</evidence>
<dbReference type="InterPro" id="IPR007837">
    <property type="entry name" value="DinB"/>
</dbReference>
<dbReference type="EMBL" id="QGHA01000006">
    <property type="protein sequence ID" value="PWK76602.1"/>
    <property type="molecule type" value="Genomic_DNA"/>
</dbReference>
<evidence type="ECO:0000313" key="5">
    <source>
        <dbReference type="Proteomes" id="UP000245678"/>
    </source>
</evidence>
<evidence type="ECO:0000256" key="2">
    <source>
        <dbReference type="ARBA" id="ARBA00022723"/>
    </source>
</evidence>
<gene>
    <name evidence="4" type="ORF">LX99_03469</name>
</gene>
<protein>
    <submittedName>
        <fullName evidence="4">Putative damage-inducible protein DinB</fullName>
    </submittedName>
</protein>
<keyword evidence="5" id="KW-1185">Reference proteome</keyword>
<sequence length="166" mass="19421">MYYRIKEFLEDWAYEKGRTSKIYAMIPEEYKAVILNEKVRTLERLAFHIPQVMMQIGIQTGLLKGEELAEEPLPPAMSDINALYLDIHAKMAKAVEAQWTDGMLNDEAELYNHQWRRGDILSLLTHHEVHHRSQMTVLMRLAGLEVPELYGPVREDWAFWELPVAK</sequence>
<evidence type="ECO:0000313" key="4">
    <source>
        <dbReference type="EMBL" id="PWK76602.1"/>
    </source>
</evidence>
<dbReference type="GO" id="GO:0046872">
    <property type="term" value="F:metal ion binding"/>
    <property type="evidence" value="ECO:0007669"/>
    <property type="project" value="UniProtKB-KW"/>
</dbReference>
<dbReference type="RefSeq" id="WP_109608988.1">
    <property type="nucleotide sequence ID" value="NZ_QGHA01000006.1"/>
</dbReference>
<dbReference type="Gene3D" id="1.20.120.450">
    <property type="entry name" value="dinb family like domain"/>
    <property type="match status" value="1"/>
</dbReference>
<proteinExistence type="inferred from homology"/>
<dbReference type="InterPro" id="IPR034660">
    <property type="entry name" value="DinB/YfiT-like"/>
</dbReference>
<dbReference type="Proteomes" id="UP000245678">
    <property type="component" value="Unassembled WGS sequence"/>
</dbReference>
<comment type="caution">
    <text evidence="4">The sequence shown here is derived from an EMBL/GenBank/DDBJ whole genome shotgun (WGS) entry which is preliminary data.</text>
</comment>
<name>A0A316HNW9_9SPHI</name>
<dbReference type="Pfam" id="PF05163">
    <property type="entry name" value="DinB"/>
    <property type="match status" value="1"/>
</dbReference>
<keyword evidence="2 3" id="KW-0479">Metal-binding</keyword>
<evidence type="ECO:0000256" key="3">
    <source>
        <dbReference type="PIRSR" id="PIRSR607837-1"/>
    </source>
</evidence>
<accession>A0A316HNW9</accession>
<dbReference type="SUPFAM" id="SSF109854">
    <property type="entry name" value="DinB/YfiT-like putative metalloenzymes"/>
    <property type="match status" value="1"/>
</dbReference>